<comment type="caution">
    <text evidence="2">The sequence shown here is derived from an EMBL/GenBank/DDBJ whole genome shotgun (WGS) entry which is preliminary data.</text>
</comment>
<gene>
    <name evidence="2" type="ORF">A2209_04325</name>
</gene>
<organism evidence="2 3">
    <name type="scientific">Candidatus Roizmanbacteria bacterium RIFOXYA1_FULL_41_12</name>
    <dbReference type="NCBI Taxonomy" id="1802082"/>
    <lineage>
        <taxon>Bacteria</taxon>
        <taxon>Candidatus Roizmaniibacteriota</taxon>
    </lineage>
</organism>
<reference evidence="2 3" key="1">
    <citation type="journal article" date="2016" name="Nat. Commun.">
        <title>Thousands of microbial genomes shed light on interconnected biogeochemical processes in an aquifer system.</title>
        <authorList>
            <person name="Anantharaman K."/>
            <person name="Brown C.T."/>
            <person name="Hug L.A."/>
            <person name="Sharon I."/>
            <person name="Castelle C.J."/>
            <person name="Probst A.J."/>
            <person name="Thomas B.C."/>
            <person name="Singh A."/>
            <person name="Wilkins M.J."/>
            <person name="Karaoz U."/>
            <person name="Brodie E.L."/>
            <person name="Williams K.H."/>
            <person name="Hubbard S.S."/>
            <person name="Banfield J.F."/>
        </authorList>
    </citation>
    <scope>NUCLEOTIDE SEQUENCE [LARGE SCALE GENOMIC DNA]</scope>
</reference>
<dbReference type="GO" id="GO:0006508">
    <property type="term" value="P:proteolysis"/>
    <property type="evidence" value="ECO:0007669"/>
    <property type="project" value="InterPro"/>
</dbReference>
<dbReference type="Proteomes" id="UP000178450">
    <property type="component" value="Unassembled WGS sequence"/>
</dbReference>
<name>A0A1F7KAL1_9BACT</name>
<evidence type="ECO:0000259" key="1">
    <source>
        <dbReference type="PROSITE" id="PS50990"/>
    </source>
</evidence>
<dbReference type="Gene3D" id="3.90.70.10">
    <property type="entry name" value="Cysteine proteinases"/>
    <property type="match status" value="1"/>
</dbReference>
<protein>
    <recommendedName>
        <fullName evidence="1">Peptidase C39 domain-containing protein</fullName>
    </recommendedName>
</protein>
<dbReference type="AlphaFoldDB" id="A0A1F7KAL1"/>
<dbReference type="GO" id="GO:0008233">
    <property type="term" value="F:peptidase activity"/>
    <property type="evidence" value="ECO:0007669"/>
    <property type="project" value="InterPro"/>
</dbReference>
<evidence type="ECO:0000313" key="2">
    <source>
        <dbReference type="EMBL" id="OGK64896.1"/>
    </source>
</evidence>
<accession>A0A1F7KAL1</accession>
<proteinExistence type="predicted"/>
<sequence>MFNIIPIKQSKSYWCGPASLKMVLSYYHLDIRERELAQKTQASPIHGVSSTNLVKTATEYGLKGFIKSDAELNDIKHYVLDKQIPVIVDWFQIDDGHYSVVVDINDKYIYLLDPYVGHLVSFKIHHFYRIWFDFPGPYLAKKEDLILRQMIVISKKINK</sequence>
<dbReference type="GO" id="GO:0005524">
    <property type="term" value="F:ATP binding"/>
    <property type="evidence" value="ECO:0007669"/>
    <property type="project" value="InterPro"/>
</dbReference>
<feature type="domain" description="Peptidase C39" evidence="1">
    <location>
        <begin position="9"/>
        <end position="138"/>
    </location>
</feature>
<dbReference type="EMBL" id="MGBG01000013">
    <property type="protein sequence ID" value="OGK64896.1"/>
    <property type="molecule type" value="Genomic_DNA"/>
</dbReference>
<dbReference type="InterPro" id="IPR005074">
    <property type="entry name" value="Peptidase_C39"/>
</dbReference>
<dbReference type="PROSITE" id="PS50990">
    <property type="entry name" value="PEPTIDASE_C39"/>
    <property type="match status" value="1"/>
</dbReference>
<evidence type="ECO:0000313" key="3">
    <source>
        <dbReference type="Proteomes" id="UP000178450"/>
    </source>
</evidence>
<dbReference type="GO" id="GO:0016020">
    <property type="term" value="C:membrane"/>
    <property type="evidence" value="ECO:0007669"/>
    <property type="project" value="InterPro"/>
</dbReference>
<dbReference type="Pfam" id="PF03412">
    <property type="entry name" value="Peptidase_C39"/>
    <property type="match status" value="1"/>
</dbReference>